<feature type="transmembrane region" description="Helical" evidence="1">
    <location>
        <begin position="60"/>
        <end position="81"/>
    </location>
</feature>
<proteinExistence type="predicted"/>
<feature type="transmembrane region" description="Helical" evidence="1">
    <location>
        <begin position="34"/>
        <end position="53"/>
    </location>
</feature>
<evidence type="ECO:0000313" key="3">
    <source>
        <dbReference type="Proteomes" id="UP000199163"/>
    </source>
</evidence>
<dbReference type="AlphaFoldDB" id="A0A1G8GE27"/>
<reference evidence="2 3" key="1">
    <citation type="submission" date="2016-10" db="EMBL/GenBank/DDBJ databases">
        <authorList>
            <person name="de Groot N.N."/>
        </authorList>
    </citation>
    <scope>NUCLEOTIDE SEQUENCE [LARGE SCALE GENOMIC DNA]</scope>
    <source>
        <strain evidence="2 3">DSM 21632</strain>
    </source>
</reference>
<evidence type="ECO:0000256" key="1">
    <source>
        <dbReference type="SAM" id="Phobius"/>
    </source>
</evidence>
<keyword evidence="3" id="KW-1185">Reference proteome</keyword>
<feature type="transmembrane region" description="Helical" evidence="1">
    <location>
        <begin position="7"/>
        <end position="28"/>
    </location>
</feature>
<keyword evidence="1" id="KW-0812">Transmembrane</keyword>
<dbReference type="STRING" id="568899.SAMN05192534_11550"/>
<accession>A0A1G8GE27</accession>
<dbReference type="OrthoDB" id="2111682at2"/>
<protein>
    <recommendedName>
        <fullName evidence="4">4 TMS phage holin, superfamily IV</fullName>
    </recommendedName>
</protein>
<feature type="transmembrane region" description="Helical" evidence="1">
    <location>
        <begin position="87"/>
        <end position="104"/>
    </location>
</feature>
<evidence type="ECO:0008006" key="4">
    <source>
        <dbReference type="Google" id="ProtNLM"/>
    </source>
</evidence>
<dbReference type="RefSeq" id="WP_091274308.1">
    <property type="nucleotide sequence ID" value="NZ_FNDK01000015.1"/>
</dbReference>
<dbReference type="InterPro" id="IPR019649">
    <property type="entry name" value="DUF2512"/>
</dbReference>
<keyword evidence="1" id="KW-0472">Membrane</keyword>
<sequence length="121" mass="13273">MSHITALLIKTALVLFVLLVLLSLINGYPGWNTIGLSVVVVLASYLIGDMFILKATNNWVSTLADVGLCTLVIWLIGPLLLNEAVPFFLAFFSALLIGAGEWFFHKYVARAILDKNTKAYS</sequence>
<organism evidence="2 3">
    <name type="scientific">Alteribacillus persepolensis</name>
    <dbReference type="NCBI Taxonomy" id="568899"/>
    <lineage>
        <taxon>Bacteria</taxon>
        <taxon>Bacillati</taxon>
        <taxon>Bacillota</taxon>
        <taxon>Bacilli</taxon>
        <taxon>Bacillales</taxon>
        <taxon>Bacillaceae</taxon>
        <taxon>Alteribacillus</taxon>
    </lineage>
</organism>
<keyword evidence="1" id="KW-1133">Transmembrane helix</keyword>
<dbReference type="Pfam" id="PF10710">
    <property type="entry name" value="DUF2512"/>
    <property type="match status" value="1"/>
</dbReference>
<dbReference type="EMBL" id="FNDK01000015">
    <property type="protein sequence ID" value="SDH92615.1"/>
    <property type="molecule type" value="Genomic_DNA"/>
</dbReference>
<dbReference type="Proteomes" id="UP000199163">
    <property type="component" value="Unassembled WGS sequence"/>
</dbReference>
<gene>
    <name evidence="2" type="ORF">SAMN05192534_11550</name>
</gene>
<evidence type="ECO:0000313" key="2">
    <source>
        <dbReference type="EMBL" id="SDH92615.1"/>
    </source>
</evidence>
<name>A0A1G8GE27_9BACI</name>